<feature type="transmembrane region" description="Helical" evidence="2">
    <location>
        <begin position="718"/>
        <end position="737"/>
    </location>
</feature>
<keyword evidence="2" id="KW-0812">Transmembrane</keyword>
<dbReference type="Proteomes" id="UP001190700">
    <property type="component" value="Unassembled WGS sequence"/>
</dbReference>
<proteinExistence type="predicted"/>
<dbReference type="SUPFAM" id="SSF56059">
    <property type="entry name" value="Glutathione synthetase ATP-binding domain-like"/>
    <property type="match status" value="1"/>
</dbReference>
<dbReference type="PANTHER" id="PTHR47113">
    <property type="entry name" value="LD09343P"/>
    <property type="match status" value="1"/>
</dbReference>
<dbReference type="InterPro" id="IPR053317">
    <property type="entry name" value="Tubulin_polyglutamylase"/>
</dbReference>
<gene>
    <name evidence="3" type="ORF">CYMTET_37990</name>
</gene>
<feature type="region of interest" description="Disordered" evidence="1">
    <location>
        <begin position="387"/>
        <end position="428"/>
    </location>
</feature>
<organism evidence="3 4">
    <name type="scientific">Cymbomonas tetramitiformis</name>
    <dbReference type="NCBI Taxonomy" id="36881"/>
    <lineage>
        <taxon>Eukaryota</taxon>
        <taxon>Viridiplantae</taxon>
        <taxon>Chlorophyta</taxon>
        <taxon>Pyramimonadophyceae</taxon>
        <taxon>Pyramimonadales</taxon>
        <taxon>Pyramimonadaceae</taxon>
        <taxon>Cymbomonas</taxon>
    </lineage>
</organism>
<name>A0AAE0F5W9_9CHLO</name>
<feature type="transmembrane region" description="Helical" evidence="2">
    <location>
        <begin position="439"/>
        <end position="460"/>
    </location>
</feature>
<evidence type="ECO:0000256" key="1">
    <source>
        <dbReference type="SAM" id="MobiDB-lite"/>
    </source>
</evidence>
<dbReference type="Pfam" id="PF14023">
    <property type="entry name" value="Bestrophin-like"/>
    <property type="match status" value="1"/>
</dbReference>
<keyword evidence="4" id="KW-1185">Reference proteome</keyword>
<protein>
    <recommendedName>
        <fullName evidence="5">Tubulin-tyrosine ligase</fullName>
    </recommendedName>
</protein>
<dbReference type="Pfam" id="PF03133">
    <property type="entry name" value="TTL"/>
    <property type="match status" value="1"/>
</dbReference>
<dbReference type="EMBL" id="LGRX02025245">
    <property type="protein sequence ID" value="KAK3252729.1"/>
    <property type="molecule type" value="Genomic_DNA"/>
</dbReference>
<comment type="caution">
    <text evidence="3">The sequence shown here is derived from an EMBL/GenBank/DDBJ whole genome shotgun (WGS) entry which is preliminary data.</text>
</comment>
<reference evidence="3 4" key="1">
    <citation type="journal article" date="2015" name="Genome Biol. Evol.">
        <title>Comparative Genomics of a Bacterivorous Green Alga Reveals Evolutionary Causalities and Consequences of Phago-Mixotrophic Mode of Nutrition.</title>
        <authorList>
            <person name="Burns J.A."/>
            <person name="Paasch A."/>
            <person name="Narechania A."/>
            <person name="Kim E."/>
        </authorList>
    </citation>
    <scope>NUCLEOTIDE SEQUENCE [LARGE SCALE GENOMIC DNA]</scope>
    <source>
        <strain evidence="3 4">PLY_AMNH</strain>
    </source>
</reference>
<evidence type="ECO:0000313" key="3">
    <source>
        <dbReference type="EMBL" id="KAK3252729.1"/>
    </source>
</evidence>
<dbReference type="InterPro" id="IPR025333">
    <property type="entry name" value="DUF4239"/>
</dbReference>
<feature type="transmembrane region" description="Helical" evidence="2">
    <location>
        <begin position="692"/>
        <end position="712"/>
    </location>
</feature>
<keyword evidence="2" id="KW-1133">Transmembrane helix</keyword>
<evidence type="ECO:0000256" key="2">
    <source>
        <dbReference type="SAM" id="Phobius"/>
    </source>
</evidence>
<dbReference type="Gene3D" id="3.30.470.20">
    <property type="entry name" value="ATP-grasp fold, B domain"/>
    <property type="match status" value="1"/>
</dbReference>
<evidence type="ECO:0000313" key="4">
    <source>
        <dbReference type="Proteomes" id="UP001190700"/>
    </source>
</evidence>
<feature type="transmembrane region" description="Helical" evidence="2">
    <location>
        <begin position="500"/>
        <end position="526"/>
    </location>
</feature>
<feature type="compositionally biased region" description="Acidic residues" evidence="1">
    <location>
        <begin position="409"/>
        <end position="428"/>
    </location>
</feature>
<accession>A0AAE0F5W9</accession>
<dbReference type="InterPro" id="IPR004344">
    <property type="entry name" value="TTL/TTLL_fam"/>
</dbReference>
<dbReference type="AlphaFoldDB" id="A0AAE0F5W9"/>
<sequence>MLLVQSLCFSRVFANGTPLADVRTVLWVGPKGGSSEEAQSLPRHALEEAGFRAETAGVRDDAWLVWSHESPFNTFAPSEPGASAAAAAGAALAYGDAVNHIPGVGAITSKRRLALLARSKMLRMPRTYLDPKELARRFTEPSPPPVLVAKSDRHGSVRLVDSRDPRHEDRAFFQDQFLQEQVPSLLVDGGTVDLGFYVLLVPGEGCSPRAYVAQTPLLRFSYPGQPFVKSNYRPAWERAPPPKSSSSGRQSSLRELLEDVVQQASGEGAWEALWVSARALIAQVLQNAWPSLRPRCLELQRGGVRVFELVRFDFIPDASGKPWLHEVNSSPNMAPLPSHPVEDATWRMKLLRAIVGILKDGSQPMKDGAVFTAMRLHVNLEEPARRRLQNGVDATSDAPESVAEKAPAEEADPEAEAELEAEASAEEGYAESRAEDAQILVAPAMFATLVPMSLISVSYYNERKQGSWMQFTLRPSALVRYRDIMLGDNHLLQSMDESRFLWSVVKLCAPCSIALLMCPVALYSFADVMSLYFPPDTTFDIDRLTMGANTFLLLVGILYAVMLGQVYGTALERYTQLSQLTNEIVHNLSQLLAITDVSMCLDSSTRNLIAEIIRHVLIQFFSFSARCERTVRSKDFTDLIWQLMPIFRENATDGTDDDLDREILPVVMELCLSLGKSMTEYRSSFQQRIHRSSWLILEILSAITYMSTLMIQAGSQPLELTFCFTSVFIIALVLTVLADLDMPYVGWCTIDLTDLKDVLKHCNTVLDRTTLKHCDAMIDRTTNERVSPFLDNSEVFDEIKDDEHSTTREKMEIATSQLKSRITPGSV</sequence>
<feature type="transmembrane region" description="Helical" evidence="2">
    <location>
        <begin position="546"/>
        <end position="567"/>
    </location>
</feature>
<dbReference type="PANTHER" id="PTHR47113:SF1">
    <property type="entry name" value="LD09343P"/>
    <property type="match status" value="1"/>
</dbReference>
<evidence type="ECO:0008006" key="5">
    <source>
        <dbReference type="Google" id="ProtNLM"/>
    </source>
</evidence>
<keyword evidence="2" id="KW-0472">Membrane</keyword>